<dbReference type="InterPro" id="IPR009875">
    <property type="entry name" value="PilZ_domain"/>
</dbReference>
<proteinExistence type="predicted"/>
<keyword evidence="3" id="KW-0966">Cell projection</keyword>
<evidence type="ECO:0000259" key="1">
    <source>
        <dbReference type="Pfam" id="PF07238"/>
    </source>
</evidence>
<comment type="caution">
    <text evidence="3">The sequence shown here is derived from an EMBL/GenBank/DDBJ whole genome shotgun (WGS) entry which is preliminary data.</text>
</comment>
<gene>
    <name evidence="3" type="ORF">ACJDUH_16270</name>
</gene>
<dbReference type="Pfam" id="PF07238">
    <property type="entry name" value="PilZ"/>
    <property type="match status" value="1"/>
</dbReference>
<reference evidence="3 4" key="1">
    <citation type="submission" date="2024-11" db="EMBL/GenBank/DDBJ databases">
        <authorList>
            <person name="Heng Y.C."/>
            <person name="Lim A.C.H."/>
            <person name="Lee J.K.Y."/>
            <person name="Kittelmann S."/>
        </authorList>
    </citation>
    <scope>NUCLEOTIDE SEQUENCE [LARGE SCALE GENOMIC DNA]</scope>
    <source>
        <strain evidence="3 4">WILCCON 0202</strain>
    </source>
</reference>
<evidence type="ECO:0000313" key="3">
    <source>
        <dbReference type="EMBL" id="MFL0269634.1"/>
    </source>
</evidence>
<keyword evidence="3" id="KW-0282">Flagellum</keyword>
<organism evidence="3 4">
    <name type="scientific">Candidatus Clostridium radicumherbarum</name>
    <dbReference type="NCBI Taxonomy" id="3381662"/>
    <lineage>
        <taxon>Bacteria</taxon>
        <taxon>Bacillati</taxon>
        <taxon>Bacillota</taxon>
        <taxon>Clostridia</taxon>
        <taxon>Eubacteriales</taxon>
        <taxon>Clostridiaceae</taxon>
        <taxon>Clostridium</taxon>
    </lineage>
</organism>
<name>A0ABW8TV92_9CLOT</name>
<protein>
    <submittedName>
        <fullName evidence="3">Flagellar brake protein</fullName>
    </submittedName>
</protein>
<accession>A0ABW8TV92</accession>
<feature type="domain" description="Type III secretion system flagellar brake protein YcgR PilZN" evidence="2">
    <location>
        <begin position="10"/>
        <end position="87"/>
    </location>
</feature>
<dbReference type="SUPFAM" id="SSF141371">
    <property type="entry name" value="PilZ domain-like"/>
    <property type="match status" value="1"/>
</dbReference>
<keyword evidence="3" id="KW-0969">Cilium</keyword>
<feature type="domain" description="PilZ" evidence="1">
    <location>
        <begin position="94"/>
        <end position="199"/>
    </location>
</feature>
<dbReference type="Pfam" id="PF12945">
    <property type="entry name" value="PilZNR"/>
    <property type="match status" value="1"/>
</dbReference>
<dbReference type="InterPro" id="IPR009926">
    <property type="entry name" value="T3SS_YcgR_PilZN"/>
</dbReference>
<dbReference type="EMBL" id="JBJHZY010000004">
    <property type="protein sequence ID" value="MFL0269634.1"/>
    <property type="molecule type" value="Genomic_DNA"/>
</dbReference>
<sequence length="210" mass="24697">MLDGLTFIINGKLEISWNDDYYKSNIENTDGKSIYISIPIKDGKYIPLRIGEQVEVFYYFENDIYKFYSIVTDRQTDRIPLILIEMPKEVIKIQRRRFVRVPIICDIEYFMERNKSVSLKPFKAIMIDLSGGGMKIKLTEEVKLGSTIVTHIPLGNEKLILKGEVVRIDKDEDKKKSICGVNFTDLDERKREKLIRFIFKVMREQMNKVK</sequence>
<evidence type="ECO:0000313" key="4">
    <source>
        <dbReference type="Proteomes" id="UP001623661"/>
    </source>
</evidence>
<dbReference type="RefSeq" id="WP_406766259.1">
    <property type="nucleotide sequence ID" value="NZ_JBJHZY010000004.1"/>
</dbReference>
<dbReference type="Gene3D" id="2.40.10.220">
    <property type="entry name" value="predicted glycosyltransferase like domains"/>
    <property type="match status" value="1"/>
</dbReference>
<dbReference type="Proteomes" id="UP001623661">
    <property type="component" value="Unassembled WGS sequence"/>
</dbReference>
<evidence type="ECO:0000259" key="2">
    <source>
        <dbReference type="Pfam" id="PF12945"/>
    </source>
</evidence>
<keyword evidence="4" id="KW-1185">Reference proteome</keyword>